<evidence type="ECO:0000313" key="2">
    <source>
        <dbReference type="EMBL" id="OKA19015.1"/>
    </source>
</evidence>
<feature type="compositionally biased region" description="Basic and acidic residues" evidence="1">
    <location>
        <begin position="65"/>
        <end position="76"/>
    </location>
</feature>
<evidence type="ECO:0000313" key="4">
    <source>
        <dbReference type="Proteomes" id="UP000185990"/>
    </source>
</evidence>
<dbReference type="KEGG" id="ppsy:AOC04_05850"/>
<evidence type="ECO:0000256" key="1">
    <source>
        <dbReference type="SAM" id="MobiDB-lite"/>
    </source>
</evidence>
<accession>A0A0M5LVC8</accession>
<accession>A0A1Q4KDY8</accession>
<proteinExistence type="predicted"/>
<comment type="caution">
    <text evidence="3">The sequence shown here is derived from an EMBL/GenBank/DDBJ whole genome shotgun (WGS) entry which is preliminary data.</text>
</comment>
<organism evidence="3 4">
    <name type="scientific">Pseudomonas versuta</name>
    <dbReference type="NCBI Taxonomy" id="1788301"/>
    <lineage>
        <taxon>Bacteria</taxon>
        <taxon>Pseudomonadati</taxon>
        <taxon>Pseudomonadota</taxon>
        <taxon>Gammaproteobacteria</taxon>
        <taxon>Pseudomonadales</taxon>
        <taxon>Pseudomonadaceae</taxon>
        <taxon>Pseudomonas</taxon>
    </lineage>
</organism>
<evidence type="ECO:0000313" key="5">
    <source>
        <dbReference type="Proteomes" id="UP000186677"/>
    </source>
</evidence>
<gene>
    <name evidence="2" type="ORF">BOH73_17900</name>
    <name evidence="3" type="ORF">BOH74_16005</name>
</gene>
<reference evidence="2 5" key="2">
    <citation type="submission" date="2016-11" db="EMBL/GenBank/DDBJ databases">
        <title>Draft genome of Pseudomonas versuta A4R1.5.</title>
        <authorList>
            <person name="See-Too W.-S."/>
        </authorList>
    </citation>
    <scope>NUCLEOTIDE SEQUENCE [LARGE SCALE GENOMIC DNA]</scope>
    <source>
        <strain evidence="2 5">A4R1.5</strain>
    </source>
</reference>
<feature type="region of interest" description="Disordered" evidence="1">
    <location>
        <begin position="57"/>
        <end position="76"/>
    </location>
</feature>
<protein>
    <recommendedName>
        <fullName evidence="6">CcoQ/FixQ family Cbb3-type cytochrome c oxidase assembly chaperone</fullName>
    </recommendedName>
</protein>
<dbReference type="EMBL" id="MPJD01000025">
    <property type="protein sequence ID" value="OKA20848.1"/>
    <property type="molecule type" value="Genomic_DNA"/>
</dbReference>
<name>A0A0M5LVC8_9PSED</name>
<dbReference type="Proteomes" id="UP000185990">
    <property type="component" value="Unassembled WGS sequence"/>
</dbReference>
<dbReference type="AlphaFoldDB" id="A0A0M5LVC8"/>
<dbReference type="EMBL" id="MPJC01000014">
    <property type="protein sequence ID" value="OKA19015.1"/>
    <property type="molecule type" value="Genomic_DNA"/>
</dbReference>
<sequence length="76" mass="8550">MIEIALNCAAVISLYCAISWCLKHKTQSDIDEASLIPFADDPEVARRVERATGKKINAVQMSEPQSRKPDRYTLEL</sequence>
<reference evidence="3 4" key="1">
    <citation type="submission" date="2016-11" db="EMBL/GenBank/DDBJ databases">
        <title>Draft genome of Pseudomonas versuta A4R1.12.</title>
        <authorList>
            <person name="See-Too W.-S."/>
        </authorList>
    </citation>
    <scope>NUCLEOTIDE SEQUENCE [LARGE SCALE GENOMIC DNA]</scope>
    <source>
        <strain evidence="3 4">A4R1.12</strain>
    </source>
</reference>
<dbReference type="Proteomes" id="UP000186677">
    <property type="component" value="Unassembled WGS sequence"/>
</dbReference>
<dbReference type="OrthoDB" id="7014575at2"/>
<dbReference type="RefSeq" id="WP_060691575.1">
    <property type="nucleotide sequence ID" value="NZ_CP012676.1"/>
</dbReference>
<evidence type="ECO:0000313" key="3">
    <source>
        <dbReference type="EMBL" id="OKA20848.1"/>
    </source>
</evidence>
<keyword evidence="5" id="KW-1185">Reference proteome</keyword>
<evidence type="ECO:0008006" key="6">
    <source>
        <dbReference type="Google" id="ProtNLM"/>
    </source>
</evidence>